<dbReference type="PROSITE" id="PS50203">
    <property type="entry name" value="CALPAIN_CAT"/>
    <property type="match status" value="1"/>
</dbReference>
<feature type="active site" evidence="5">
    <location>
        <position position="275"/>
    </location>
</feature>
<feature type="compositionally biased region" description="Acidic residues" evidence="7">
    <location>
        <begin position="9"/>
        <end position="24"/>
    </location>
</feature>
<dbReference type="Gene3D" id="2.60.120.380">
    <property type="match status" value="1"/>
</dbReference>
<dbReference type="eggNOG" id="KOG0045">
    <property type="taxonomic scope" value="Eukaryota"/>
</dbReference>
<keyword evidence="4" id="KW-0788">Thiol protease</keyword>
<protein>
    <recommendedName>
        <fullName evidence="8">Calpain catalytic domain-containing protein</fullName>
    </recommendedName>
</protein>
<dbReference type="EMBL" id="FN648464">
    <property type="protein sequence ID" value="CBN74523.1"/>
    <property type="molecule type" value="Genomic_DNA"/>
</dbReference>
<evidence type="ECO:0000256" key="6">
    <source>
        <dbReference type="PROSITE-ProRule" id="PRU00239"/>
    </source>
</evidence>
<dbReference type="OrthoDB" id="424753at2759"/>
<feature type="domain" description="Calpain catalytic" evidence="8">
    <location>
        <begin position="39"/>
        <end position="340"/>
    </location>
</feature>
<evidence type="ECO:0000313" key="9">
    <source>
        <dbReference type="EMBL" id="CBN74523.1"/>
    </source>
</evidence>
<evidence type="ECO:0000256" key="2">
    <source>
        <dbReference type="ARBA" id="ARBA00022670"/>
    </source>
</evidence>
<dbReference type="InterPro" id="IPR036213">
    <property type="entry name" value="Calpain_III_sf"/>
</dbReference>
<evidence type="ECO:0000259" key="8">
    <source>
        <dbReference type="PROSITE" id="PS50203"/>
    </source>
</evidence>
<dbReference type="InterPro" id="IPR022682">
    <property type="entry name" value="Calpain_domain_III"/>
</dbReference>
<dbReference type="GO" id="GO:0004198">
    <property type="term" value="F:calcium-dependent cysteine-type endopeptidase activity"/>
    <property type="evidence" value="ECO:0007669"/>
    <property type="project" value="InterPro"/>
</dbReference>
<proteinExistence type="inferred from homology"/>
<dbReference type="Pfam" id="PF00648">
    <property type="entry name" value="Peptidase_C2"/>
    <property type="match status" value="2"/>
</dbReference>
<evidence type="ECO:0000256" key="4">
    <source>
        <dbReference type="ARBA" id="ARBA00022807"/>
    </source>
</evidence>
<dbReference type="PRINTS" id="PR00704">
    <property type="entry name" value="CALPAIN"/>
</dbReference>
<evidence type="ECO:0000313" key="10">
    <source>
        <dbReference type="Proteomes" id="UP000002630"/>
    </source>
</evidence>
<sequence length="609" mass="69382">MPRLSAYEEAFDEDDEEEVGDTEEGDIIARLQASQRGALYEDVSFPAKRSSLYRNIKSVPEYDADVSEVKWLYPQEICQEPAYFSDDPGSGCLKKGRLDDTWLLGALGVLASHPGILIENLFASEPDDFVRYGVYTCRFYKNGEWQEVVTDTRIPCAHNSKNKGDDILLGQKVPGNPTPMYGHGLNLNEQWVSMLEKAYAKLHGSYESINGGSVGEALVDLTGGCCEKMSLTSERIKPMMEDGSLWETLRSHVSPEYVVACVQECSGFRLVRMRNPWSHGEWKGDWSDASTLWEDYPEVYSEVSSDTNTPWRRDSNDGTFWMVFSDFVGLFTKVYQCRVFPDEDYRQYCIHGEWSGKTAGGSAKPMRRGSVSRLQKDGQDKMKDSLRRESVVDIQDDGDPYWFNNPQYRLTADETVEVYISLMQQDRRSANHLRENYRVGFEVVQTKRHTTHKRIWEQKQDDVIADSHENTFGSTRSEREVTRASVKLDPRYAYNIVPHPMEQNREGKFTLRIFSRKDVCVEPVTETFTSYLHGSWDRTSDRDTAGGPLRLVDENKGVKNNPKWCQNPQYLLNIPARCDELHKRGALVLPRGKAGHVGGLVENPKPAGS</sequence>
<organism evidence="9 10">
    <name type="scientific">Ectocarpus siliculosus</name>
    <name type="common">Brown alga</name>
    <name type="synonym">Conferva siliculosa</name>
    <dbReference type="NCBI Taxonomy" id="2880"/>
    <lineage>
        <taxon>Eukaryota</taxon>
        <taxon>Sar</taxon>
        <taxon>Stramenopiles</taxon>
        <taxon>Ochrophyta</taxon>
        <taxon>PX clade</taxon>
        <taxon>Phaeophyceae</taxon>
        <taxon>Ectocarpales</taxon>
        <taxon>Ectocarpaceae</taxon>
        <taxon>Ectocarpus</taxon>
    </lineage>
</organism>
<evidence type="ECO:0000256" key="3">
    <source>
        <dbReference type="ARBA" id="ARBA00022801"/>
    </source>
</evidence>
<dbReference type="InterPro" id="IPR022683">
    <property type="entry name" value="Calpain_III"/>
</dbReference>
<dbReference type="SUPFAM" id="SSF49758">
    <property type="entry name" value="Calpain large subunit, middle domain (domain III)"/>
    <property type="match status" value="2"/>
</dbReference>
<dbReference type="InterPro" id="IPR001300">
    <property type="entry name" value="Peptidase_C2_calpain_cat"/>
</dbReference>
<evidence type="ECO:0000256" key="7">
    <source>
        <dbReference type="SAM" id="MobiDB-lite"/>
    </source>
</evidence>
<comment type="caution">
    <text evidence="6">Lacks conserved residue(s) required for the propagation of feature annotation.</text>
</comment>
<dbReference type="STRING" id="2880.D8LK54"/>
<dbReference type="InterPro" id="IPR022684">
    <property type="entry name" value="Calpain_cysteine_protease"/>
</dbReference>
<dbReference type="InParanoid" id="D8LK54"/>
<gene>
    <name evidence="9" type="ORF">Esi_0028_0161</name>
</gene>
<dbReference type="CDD" id="cd00044">
    <property type="entry name" value="CysPc"/>
    <property type="match status" value="1"/>
</dbReference>
<accession>D8LK54</accession>
<dbReference type="AlphaFoldDB" id="D8LK54"/>
<feature type="region of interest" description="Disordered" evidence="7">
    <location>
        <begin position="1"/>
        <end position="24"/>
    </location>
</feature>
<dbReference type="GO" id="GO:0006508">
    <property type="term" value="P:proteolysis"/>
    <property type="evidence" value="ECO:0007669"/>
    <property type="project" value="UniProtKB-KW"/>
</dbReference>
<name>D8LK54_ECTSI</name>
<dbReference type="InterPro" id="IPR038765">
    <property type="entry name" value="Papain-like_cys_pep_sf"/>
</dbReference>
<reference evidence="9 10" key="1">
    <citation type="journal article" date="2010" name="Nature">
        <title>The Ectocarpus genome and the independent evolution of multicellularity in brown algae.</title>
        <authorList>
            <person name="Cock J.M."/>
            <person name="Sterck L."/>
            <person name="Rouze P."/>
            <person name="Scornet D."/>
            <person name="Allen A.E."/>
            <person name="Amoutzias G."/>
            <person name="Anthouard V."/>
            <person name="Artiguenave F."/>
            <person name="Aury J.M."/>
            <person name="Badger J.H."/>
            <person name="Beszteri B."/>
            <person name="Billiau K."/>
            <person name="Bonnet E."/>
            <person name="Bothwell J.H."/>
            <person name="Bowler C."/>
            <person name="Boyen C."/>
            <person name="Brownlee C."/>
            <person name="Carrano C.J."/>
            <person name="Charrier B."/>
            <person name="Cho G.Y."/>
            <person name="Coelho S.M."/>
            <person name="Collen J."/>
            <person name="Corre E."/>
            <person name="Da Silva C."/>
            <person name="Delage L."/>
            <person name="Delaroque N."/>
            <person name="Dittami S.M."/>
            <person name="Doulbeau S."/>
            <person name="Elias M."/>
            <person name="Farnham G."/>
            <person name="Gachon C.M."/>
            <person name="Gschloessl B."/>
            <person name="Heesch S."/>
            <person name="Jabbari K."/>
            <person name="Jubin C."/>
            <person name="Kawai H."/>
            <person name="Kimura K."/>
            <person name="Kloareg B."/>
            <person name="Kupper F.C."/>
            <person name="Lang D."/>
            <person name="Le Bail A."/>
            <person name="Leblanc C."/>
            <person name="Lerouge P."/>
            <person name="Lohr M."/>
            <person name="Lopez P.J."/>
            <person name="Martens C."/>
            <person name="Maumus F."/>
            <person name="Michel G."/>
            <person name="Miranda-Saavedra D."/>
            <person name="Morales J."/>
            <person name="Moreau H."/>
            <person name="Motomura T."/>
            <person name="Nagasato C."/>
            <person name="Napoli C.A."/>
            <person name="Nelson D.R."/>
            <person name="Nyvall-Collen P."/>
            <person name="Peters A.F."/>
            <person name="Pommier C."/>
            <person name="Potin P."/>
            <person name="Poulain J."/>
            <person name="Quesneville H."/>
            <person name="Read B."/>
            <person name="Rensing S.A."/>
            <person name="Ritter A."/>
            <person name="Rousvoal S."/>
            <person name="Samanta M."/>
            <person name="Samson G."/>
            <person name="Schroeder D.C."/>
            <person name="Segurens B."/>
            <person name="Strittmatter M."/>
            <person name="Tonon T."/>
            <person name="Tregear J.W."/>
            <person name="Valentin K."/>
            <person name="von Dassow P."/>
            <person name="Yamagishi T."/>
            <person name="Van de Peer Y."/>
            <person name="Wincker P."/>
        </authorList>
    </citation>
    <scope>NUCLEOTIDE SEQUENCE [LARGE SCALE GENOMIC DNA]</scope>
    <source>
        <strain evidence="10">Ec32 / CCAP1310/4</strain>
    </source>
</reference>
<dbReference type="SUPFAM" id="SSF54001">
    <property type="entry name" value="Cysteine proteinases"/>
    <property type="match status" value="1"/>
</dbReference>
<dbReference type="PANTHER" id="PTHR10183:SF379">
    <property type="entry name" value="CALPAIN-5"/>
    <property type="match status" value="1"/>
</dbReference>
<dbReference type="PANTHER" id="PTHR10183">
    <property type="entry name" value="CALPAIN"/>
    <property type="match status" value="1"/>
</dbReference>
<evidence type="ECO:0000256" key="5">
    <source>
        <dbReference type="PIRSR" id="PIRSR622684-1"/>
    </source>
</evidence>
<keyword evidence="10" id="KW-1185">Reference proteome</keyword>
<keyword evidence="3" id="KW-0378">Hydrolase</keyword>
<dbReference type="SMART" id="SM00720">
    <property type="entry name" value="calpain_III"/>
    <property type="match status" value="1"/>
</dbReference>
<comment type="similarity">
    <text evidence="1">Belongs to the peptidase C2 family.</text>
</comment>
<feature type="region of interest" description="Disordered" evidence="7">
    <location>
        <begin position="357"/>
        <end position="382"/>
    </location>
</feature>
<dbReference type="Proteomes" id="UP000002630">
    <property type="component" value="Linkage Group LG16"/>
</dbReference>
<dbReference type="Pfam" id="PF01067">
    <property type="entry name" value="Calpain_III"/>
    <property type="match status" value="1"/>
</dbReference>
<dbReference type="EMBL" id="FN649741">
    <property type="protein sequence ID" value="CBN74523.1"/>
    <property type="molecule type" value="Genomic_DNA"/>
</dbReference>
<keyword evidence="2" id="KW-0645">Protease</keyword>
<evidence type="ECO:0000256" key="1">
    <source>
        <dbReference type="ARBA" id="ARBA00007623"/>
    </source>
</evidence>
<dbReference type="SMART" id="SM00230">
    <property type="entry name" value="CysPc"/>
    <property type="match status" value="1"/>
</dbReference>
<dbReference type="Gene3D" id="3.90.70.10">
    <property type="entry name" value="Cysteine proteinases"/>
    <property type="match status" value="1"/>
</dbReference>